<dbReference type="InterPro" id="IPR032675">
    <property type="entry name" value="LRR_dom_sf"/>
</dbReference>
<dbReference type="PANTHER" id="PTHR38926">
    <property type="entry name" value="F-BOX DOMAIN CONTAINING PROTEIN, EXPRESSED"/>
    <property type="match status" value="1"/>
</dbReference>
<dbReference type="AlphaFoldDB" id="A0AAD8IC37"/>
<dbReference type="Proteomes" id="UP001237642">
    <property type="component" value="Unassembled WGS sequence"/>
</dbReference>
<keyword evidence="2" id="KW-1185">Reference proteome</keyword>
<name>A0AAD8IC37_9APIA</name>
<proteinExistence type="predicted"/>
<reference evidence="1" key="1">
    <citation type="submission" date="2023-02" db="EMBL/GenBank/DDBJ databases">
        <title>Genome of toxic invasive species Heracleum sosnowskyi carries increased number of genes despite the absence of recent whole-genome duplications.</title>
        <authorList>
            <person name="Schelkunov M."/>
            <person name="Shtratnikova V."/>
            <person name="Makarenko M."/>
            <person name="Klepikova A."/>
            <person name="Omelchenko D."/>
            <person name="Novikova G."/>
            <person name="Obukhova E."/>
            <person name="Bogdanov V."/>
            <person name="Penin A."/>
            <person name="Logacheva M."/>
        </authorList>
    </citation>
    <scope>NUCLEOTIDE SEQUENCE</scope>
    <source>
        <strain evidence="1">Hsosn_3</strain>
        <tissue evidence="1">Leaf</tissue>
    </source>
</reference>
<evidence type="ECO:0000313" key="1">
    <source>
        <dbReference type="EMBL" id="KAK1381235.1"/>
    </source>
</evidence>
<organism evidence="1 2">
    <name type="scientific">Heracleum sosnowskyi</name>
    <dbReference type="NCBI Taxonomy" id="360622"/>
    <lineage>
        <taxon>Eukaryota</taxon>
        <taxon>Viridiplantae</taxon>
        <taxon>Streptophyta</taxon>
        <taxon>Embryophyta</taxon>
        <taxon>Tracheophyta</taxon>
        <taxon>Spermatophyta</taxon>
        <taxon>Magnoliopsida</taxon>
        <taxon>eudicotyledons</taxon>
        <taxon>Gunneridae</taxon>
        <taxon>Pentapetalae</taxon>
        <taxon>asterids</taxon>
        <taxon>campanulids</taxon>
        <taxon>Apiales</taxon>
        <taxon>Apiaceae</taxon>
        <taxon>Apioideae</taxon>
        <taxon>apioid superclade</taxon>
        <taxon>Tordylieae</taxon>
        <taxon>Tordyliinae</taxon>
        <taxon>Heracleum</taxon>
    </lineage>
</organism>
<evidence type="ECO:0000313" key="2">
    <source>
        <dbReference type="Proteomes" id="UP001237642"/>
    </source>
</evidence>
<protein>
    <submittedName>
        <fullName evidence="1">F-box/LRR-repeat protein 23</fullName>
    </submittedName>
</protein>
<dbReference type="Gene3D" id="3.80.10.10">
    <property type="entry name" value="Ribonuclease Inhibitor"/>
    <property type="match status" value="1"/>
</dbReference>
<sequence length="221" mass="26091">MHQVINKSVDLSCGQLHDLCIEDFGSDNLFKYIYQRSRQLIRLRLENCFVCCYNYKSQDYDQWMITLKGLIQMLRNLPLLEELELPYTRIFGKAIEIVGRCCPHLKSFTLNQRRYYYTRNPTCDKQDLAIAKSMPGLRHLQLFGNRMTFTGLMAILNNCHHLEYLDLRQCYGLCRTLEDGPDLETKLPQQIKHVRFPRDSTEDYEFDDIVYASDGHINRSS</sequence>
<gene>
    <name evidence="1" type="ORF">POM88_027979</name>
</gene>
<dbReference type="SUPFAM" id="SSF52047">
    <property type="entry name" value="RNI-like"/>
    <property type="match status" value="1"/>
</dbReference>
<dbReference type="PANTHER" id="PTHR38926:SF2">
    <property type="entry name" value="F-BOX_LRR-REPEAT PROTEIN 21-RELATED"/>
    <property type="match status" value="1"/>
</dbReference>
<dbReference type="EMBL" id="JAUIZM010000006">
    <property type="protein sequence ID" value="KAK1381235.1"/>
    <property type="molecule type" value="Genomic_DNA"/>
</dbReference>
<accession>A0AAD8IC37</accession>
<reference evidence="1" key="2">
    <citation type="submission" date="2023-05" db="EMBL/GenBank/DDBJ databases">
        <authorList>
            <person name="Schelkunov M.I."/>
        </authorList>
    </citation>
    <scope>NUCLEOTIDE SEQUENCE</scope>
    <source>
        <strain evidence="1">Hsosn_3</strain>
        <tissue evidence="1">Leaf</tissue>
    </source>
</reference>
<comment type="caution">
    <text evidence="1">The sequence shown here is derived from an EMBL/GenBank/DDBJ whole genome shotgun (WGS) entry which is preliminary data.</text>
</comment>